<evidence type="ECO:0000313" key="2">
    <source>
        <dbReference type="EMBL" id="CAF4687504.1"/>
    </source>
</evidence>
<protein>
    <recommendedName>
        <fullName evidence="1">F-box domain-containing protein</fullName>
    </recommendedName>
</protein>
<gene>
    <name evidence="2" type="ORF">QYT958_LOCUS16997</name>
</gene>
<dbReference type="AlphaFoldDB" id="A0A821HM44"/>
<accession>A0A821HM44</accession>
<dbReference type="EMBL" id="CAJOBR010002521">
    <property type="protein sequence ID" value="CAF4687504.1"/>
    <property type="molecule type" value="Genomic_DNA"/>
</dbReference>
<dbReference type="InterPro" id="IPR001810">
    <property type="entry name" value="F-box_dom"/>
</dbReference>
<proteinExistence type="predicted"/>
<feature type="domain" description="F-box" evidence="1">
    <location>
        <begin position="5"/>
        <end position="53"/>
    </location>
</feature>
<organism evidence="2 3">
    <name type="scientific">Rotaria socialis</name>
    <dbReference type="NCBI Taxonomy" id="392032"/>
    <lineage>
        <taxon>Eukaryota</taxon>
        <taxon>Metazoa</taxon>
        <taxon>Spiralia</taxon>
        <taxon>Gnathifera</taxon>
        <taxon>Rotifera</taxon>
        <taxon>Eurotatoria</taxon>
        <taxon>Bdelloidea</taxon>
        <taxon>Philodinida</taxon>
        <taxon>Philodinidae</taxon>
        <taxon>Rotaria</taxon>
    </lineage>
</organism>
<evidence type="ECO:0000259" key="1">
    <source>
        <dbReference type="PROSITE" id="PS50181"/>
    </source>
</evidence>
<dbReference type="PROSITE" id="PS50181">
    <property type="entry name" value="FBOX"/>
    <property type="match status" value="1"/>
</dbReference>
<dbReference type="Proteomes" id="UP000663848">
    <property type="component" value="Unassembled WGS sequence"/>
</dbReference>
<evidence type="ECO:0000313" key="3">
    <source>
        <dbReference type="Proteomes" id="UP000663848"/>
    </source>
</evidence>
<reference evidence="2" key="1">
    <citation type="submission" date="2021-02" db="EMBL/GenBank/DDBJ databases">
        <authorList>
            <person name="Nowell W R."/>
        </authorList>
    </citation>
    <scope>NUCLEOTIDE SEQUENCE</scope>
</reference>
<comment type="caution">
    <text evidence="2">The sequence shown here is derived from an EMBL/GenBank/DDBJ whole genome shotgun (WGS) entry which is preliminary data.</text>
</comment>
<sequence>MDRSNVTFLDLPDEILLIILKKLDNMDVLYSLLDVDNQRLDTIILDKAFTKTLNFVLTTIADDVLSIADSMLNRYCSNILPKIDHNVTSLILEAEAMERILLAADYPNLTELKLFNVIDYIVSHYFTVESPFRRIFQQQITDFTLLNCTEYRSSVVSNINNLPNMKCFSLECRCSTNQYDTHVLPLLRRMSNLEELSLNIINEKRTSCVDDTQINENILVHMPRLNKFTFYISTGTKLNHIVHHLSNHDIQRTFTNIGYQQICCFLNRISNGVICHAFSLPFAFDYLEYIGNTFPSMVFNHVIELAVHDILPFKHEFCMRITRCFPLLKIMRVLNSRPQLQLSHEFNSNDNQFHSIAEYPYLTSLSLLYSHTDYVEQFLNQTKTYLPRLSE</sequence>
<name>A0A821HM44_9BILA</name>